<dbReference type="InterPro" id="IPR009057">
    <property type="entry name" value="Homeodomain-like_sf"/>
</dbReference>
<evidence type="ECO:0000313" key="6">
    <source>
        <dbReference type="EMBL" id="GAH34268.1"/>
    </source>
</evidence>
<dbReference type="PROSITE" id="PS00676">
    <property type="entry name" value="SIGMA54_INTERACT_2"/>
    <property type="match status" value="1"/>
</dbReference>
<comment type="caution">
    <text evidence="6">The sequence shown here is derived from an EMBL/GenBank/DDBJ whole genome shotgun (WGS) entry which is preliminary data.</text>
</comment>
<dbReference type="PANTHER" id="PTHR32071">
    <property type="entry name" value="TRANSCRIPTIONAL REGULATORY PROTEIN"/>
    <property type="match status" value="1"/>
</dbReference>
<dbReference type="InterPro" id="IPR025943">
    <property type="entry name" value="Sigma_54_int_dom_ATP-bd_2"/>
</dbReference>
<organism evidence="6">
    <name type="scientific">marine sediment metagenome</name>
    <dbReference type="NCBI Taxonomy" id="412755"/>
    <lineage>
        <taxon>unclassified sequences</taxon>
        <taxon>metagenomes</taxon>
        <taxon>ecological metagenomes</taxon>
    </lineage>
</organism>
<dbReference type="GO" id="GO:0005524">
    <property type="term" value="F:ATP binding"/>
    <property type="evidence" value="ECO:0007669"/>
    <property type="project" value="UniProtKB-KW"/>
</dbReference>
<dbReference type="Pfam" id="PF00158">
    <property type="entry name" value="Sigma54_activat"/>
    <property type="match status" value="1"/>
</dbReference>
<keyword evidence="4" id="KW-0804">Transcription</keyword>
<keyword evidence="2" id="KW-0067">ATP-binding</keyword>
<dbReference type="InterPro" id="IPR027417">
    <property type="entry name" value="P-loop_NTPase"/>
</dbReference>
<accession>X1GMN8</accession>
<reference evidence="6" key="1">
    <citation type="journal article" date="2014" name="Front. Microbiol.">
        <title>High frequency of phylogenetically diverse reductive dehalogenase-homologous genes in deep subseafloor sedimentary metagenomes.</title>
        <authorList>
            <person name="Kawai M."/>
            <person name="Futagami T."/>
            <person name="Toyoda A."/>
            <person name="Takaki Y."/>
            <person name="Nishi S."/>
            <person name="Hori S."/>
            <person name="Arai W."/>
            <person name="Tsubouchi T."/>
            <person name="Morono Y."/>
            <person name="Uchiyama I."/>
            <person name="Ito T."/>
            <person name="Fujiyama A."/>
            <person name="Inagaki F."/>
            <person name="Takami H."/>
        </authorList>
    </citation>
    <scope>NUCLEOTIDE SEQUENCE</scope>
    <source>
        <strain evidence="6">Expedition CK06-06</strain>
    </source>
</reference>
<dbReference type="GO" id="GO:0043565">
    <property type="term" value="F:sequence-specific DNA binding"/>
    <property type="evidence" value="ECO:0007669"/>
    <property type="project" value="InterPro"/>
</dbReference>
<dbReference type="CDD" id="cd00009">
    <property type="entry name" value="AAA"/>
    <property type="match status" value="1"/>
</dbReference>
<evidence type="ECO:0000256" key="4">
    <source>
        <dbReference type="ARBA" id="ARBA00023163"/>
    </source>
</evidence>
<evidence type="ECO:0000259" key="5">
    <source>
        <dbReference type="PROSITE" id="PS50045"/>
    </source>
</evidence>
<protein>
    <recommendedName>
        <fullName evidence="5">Sigma-54 factor interaction domain-containing protein</fullName>
    </recommendedName>
</protein>
<dbReference type="Gene3D" id="1.10.10.60">
    <property type="entry name" value="Homeodomain-like"/>
    <property type="match status" value="1"/>
</dbReference>
<evidence type="ECO:0000256" key="1">
    <source>
        <dbReference type="ARBA" id="ARBA00022741"/>
    </source>
</evidence>
<dbReference type="SUPFAM" id="SSF46689">
    <property type="entry name" value="Homeodomain-like"/>
    <property type="match status" value="1"/>
</dbReference>
<proteinExistence type="predicted"/>
<dbReference type="EMBL" id="BARU01005297">
    <property type="protein sequence ID" value="GAH34268.1"/>
    <property type="molecule type" value="Genomic_DNA"/>
</dbReference>
<keyword evidence="3" id="KW-0805">Transcription regulation</keyword>
<dbReference type="InterPro" id="IPR058031">
    <property type="entry name" value="AAA_lid_NorR"/>
</dbReference>
<name>X1GMN8_9ZZZZ</name>
<dbReference type="AlphaFoldDB" id="X1GMN8"/>
<dbReference type="PANTHER" id="PTHR32071:SF57">
    <property type="entry name" value="C4-DICARBOXYLATE TRANSPORT TRANSCRIPTIONAL REGULATORY PROTEIN DCTD"/>
    <property type="match status" value="1"/>
</dbReference>
<evidence type="ECO:0000256" key="2">
    <source>
        <dbReference type="ARBA" id="ARBA00022840"/>
    </source>
</evidence>
<dbReference type="InterPro" id="IPR002078">
    <property type="entry name" value="Sigma_54_int"/>
</dbReference>
<dbReference type="PROSITE" id="PS50045">
    <property type="entry name" value="SIGMA54_INTERACT_4"/>
    <property type="match status" value="1"/>
</dbReference>
<dbReference type="Gene3D" id="1.10.8.60">
    <property type="match status" value="1"/>
</dbReference>
<feature type="domain" description="Sigma-54 factor interaction" evidence="5">
    <location>
        <begin position="1"/>
        <end position="173"/>
    </location>
</feature>
<dbReference type="Pfam" id="PF02954">
    <property type="entry name" value="HTH_8"/>
    <property type="match status" value="1"/>
</dbReference>
<dbReference type="SUPFAM" id="SSF52540">
    <property type="entry name" value="P-loop containing nucleoside triphosphate hydrolases"/>
    <property type="match status" value="1"/>
</dbReference>
<gene>
    <name evidence="6" type="ORF">S03H2_10276</name>
</gene>
<dbReference type="InterPro" id="IPR002197">
    <property type="entry name" value="HTH_Fis"/>
</dbReference>
<sequence>MNCVELNEGVIESELFGHEKGSFTGAASMKKGRLELADKGTIFLDEVGDIPLSTQRKLLRVLELKEFERVGGTKTIRIGVRVIAATNKNLPRMVDKKEFRMDLFYRLNTVMINIPPLRERREDIIPLSEQFLMRFTEEGKRIKFSKKVKDMLLSYNWPGNVRELKSTIERAVIFSRGGDVNLEKLFSEKDTLEELEGVFTLECPSLKLDDVEKSLLLKVLINAQWNIQHSSRVLKISRTTLYQKIRKYGLDSYISSDNKDRLKL</sequence>
<dbReference type="PRINTS" id="PR01590">
    <property type="entry name" value="HTHFIS"/>
</dbReference>
<keyword evidence="1" id="KW-0547">Nucleotide-binding</keyword>
<dbReference type="Pfam" id="PF25601">
    <property type="entry name" value="AAA_lid_14"/>
    <property type="match status" value="1"/>
</dbReference>
<dbReference type="Gene3D" id="3.40.50.300">
    <property type="entry name" value="P-loop containing nucleotide triphosphate hydrolases"/>
    <property type="match status" value="1"/>
</dbReference>
<evidence type="ECO:0000256" key="3">
    <source>
        <dbReference type="ARBA" id="ARBA00023015"/>
    </source>
</evidence>
<dbReference type="GO" id="GO:0006355">
    <property type="term" value="P:regulation of DNA-templated transcription"/>
    <property type="evidence" value="ECO:0007669"/>
    <property type="project" value="InterPro"/>
</dbReference>